<dbReference type="GO" id="GO:0000160">
    <property type="term" value="P:phosphorelay signal transduction system"/>
    <property type="evidence" value="ECO:0007669"/>
    <property type="project" value="InterPro"/>
</dbReference>
<name>A0A939LSH6_9CELL</name>
<evidence type="ECO:0000313" key="4">
    <source>
        <dbReference type="EMBL" id="MBO1753283.1"/>
    </source>
</evidence>
<dbReference type="AlphaFoldDB" id="A0A939LSH6"/>
<dbReference type="PROSITE" id="PS50110">
    <property type="entry name" value="RESPONSE_REGULATORY"/>
    <property type="match status" value="1"/>
</dbReference>
<keyword evidence="1" id="KW-0378">Hydrolase</keyword>
<evidence type="ECO:0000259" key="3">
    <source>
        <dbReference type="PROSITE" id="PS50110"/>
    </source>
</evidence>
<evidence type="ECO:0000256" key="1">
    <source>
        <dbReference type="ARBA" id="ARBA00022801"/>
    </source>
</evidence>
<dbReference type="SMART" id="SM00331">
    <property type="entry name" value="PP2C_SIG"/>
    <property type="match status" value="1"/>
</dbReference>
<dbReference type="InterPro" id="IPR011006">
    <property type="entry name" value="CheY-like_superfamily"/>
</dbReference>
<gene>
    <name evidence="4" type="ORF">J4G33_15855</name>
</gene>
<dbReference type="Pfam" id="PF00072">
    <property type="entry name" value="Response_reg"/>
    <property type="match status" value="1"/>
</dbReference>
<accession>A0A939LSH6</accession>
<dbReference type="CDD" id="cd00156">
    <property type="entry name" value="REC"/>
    <property type="match status" value="1"/>
</dbReference>
<keyword evidence="5" id="KW-1185">Reference proteome</keyword>
<dbReference type="Proteomes" id="UP000664209">
    <property type="component" value="Unassembled WGS sequence"/>
</dbReference>
<dbReference type="SMART" id="SM00448">
    <property type="entry name" value="REC"/>
    <property type="match status" value="1"/>
</dbReference>
<dbReference type="InterPro" id="IPR052016">
    <property type="entry name" value="Bact_Sigma-Reg"/>
</dbReference>
<dbReference type="EMBL" id="JAGEMK010000011">
    <property type="protein sequence ID" value="MBO1753283.1"/>
    <property type="molecule type" value="Genomic_DNA"/>
</dbReference>
<dbReference type="InterPro" id="IPR001789">
    <property type="entry name" value="Sig_transdc_resp-reg_receiver"/>
</dbReference>
<comment type="caution">
    <text evidence="4">The sequence shown here is derived from an EMBL/GenBank/DDBJ whole genome shotgun (WGS) entry which is preliminary data.</text>
</comment>
<dbReference type="GO" id="GO:0016791">
    <property type="term" value="F:phosphatase activity"/>
    <property type="evidence" value="ECO:0007669"/>
    <property type="project" value="TreeGrafter"/>
</dbReference>
<evidence type="ECO:0000313" key="5">
    <source>
        <dbReference type="Proteomes" id="UP000664209"/>
    </source>
</evidence>
<dbReference type="Gene3D" id="3.60.40.10">
    <property type="entry name" value="PPM-type phosphatase domain"/>
    <property type="match status" value="1"/>
</dbReference>
<sequence>MPYNELNQRPARVLLVEDDDGDALLVSELLADSGIQVDLQRARSVEEAARRLDVECVLLDLGLPDAAGFSALDRVLAAPRPPAVVVLTGLAETGQGLQAVARGAQDYLVKGEVSPELLARAVRYAIQRRRAETQERDLYRAQLRASETSRLERALLPTPLVGDGELEVLVGYRAGRDGLLGGDFYDVVERADGSVAAVVGDVAGHGPDEAALGATLRTAWRTSVLAGLPAAQVLDVVEQILSAERGRPEIFATLVMVVVDPERSSMELFLCGHPTPFLLDDPTTSLPSAHRGRALGIPVLGGWTSVRVELGDRWRIILFTDGVLETTIDGGSARLGEEGLQEIMAEQVRGGRGRHADASRLSLVDRILEAVRARHGGDLVDDTALVVLGWGQDA</sequence>
<dbReference type="InterPro" id="IPR036457">
    <property type="entry name" value="PPM-type-like_dom_sf"/>
</dbReference>
<protein>
    <submittedName>
        <fullName evidence="4">SpoIIE family protein phosphatase</fullName>
    </submittedName>
</protein>
<reference evidence="4" key="1">
    <citation type="submission" date="2021-03" db="EMBL/GenBank/DDBJ databases">
        <title>Actinotalea soli sp. nov., isolated from soil.</title>
        <authorList>
            <person name="Ping W."/>
            <person name="Zhang J."/>
        </authorList>
    </citation>
    <scope>NUCLEOTIDE SEQUENCE</scope>
    <source>
        <strain evidence="4">BY-33</strain>
    </source>
</reference>
<organism evidence="4 5">
    <name type="scientific">Actinotalea soli</name>
    <dbReference type="NCBI Taxonomy" id="2819234"/>
    <lineage>
        <taxon>Bacteria</taxon>
        <taxon>Bacillati</taxon>
        <taxon>Actinomycetota</taxon>
        <taxon>Actinomycetes</taxon>
        <taxon>Micrococcales</taxon>
        <taxon>Cellulomonadaceae</taxon>
        <taxon>Actinotalea</taxon>
    </lineage>
</organism>
<feature type="modified residue" description="4-aspartylphosphate" evidence="2">
    <location>
        <position position="60"/>
    </location>
</feature>
<feature type="domain" description="Response regulatory" evidence="3">
    <location>
        <begin position="12"/>
        <end position="125"/>
    </location>
</feature>
<dbReference type="PANTHER" id="PTHR43156:SF2">
    <property type="entry name" value="STAGE II SPORULATION PROTEIN E"/>
    <property type="match status" value="1"/>
</dbReference>
<dbReference type="SUPFAM" id="SSF81606">
    <property type="entry name" value="PP2C-like"/>
    <property type="match status" value="1"/>
</dbReference>
<dbReference type="RefSeq" id="WP_208056961.1">
    <property type="nucleotide sequence ID" value="NZ_JAGEMK010000011.1"/>
</dbReference>
<proteinExistence type="predicted"/>
<dbReference type="PANTHER" id="PTHR43156">
    <property type="entry name" value="STAGE II SPORULATION PROTEIN E-RELATED"/>
    <property type="match status" value="1"/>
</dbReference>
<dbReference type="SUPFAM" id="SSF52172">
    <property type="entry name" value="CheY-like"/>
    <property type="match status" value="1"/>
</dbReference>
<evidence type="ECO:0000256" key="2">
    <source>
        <dbReference type="PROSITE-ProRule" id="PRU00169"/>
    </source>
</evidence>
<dbReference type="Gene3D" id="3.40.50.2300">
    <property type="match status" value="1"/>
</dbReference>
<keyword evidence="2" id="KW-0597">Phosphoprotein</keyword>
<dbReference type="InterPro" id="IPR001932">
    <property type="entry name" value="PPM-type_phosphatase-like_dom"/>
</dbReference>
<dbReference type="Pfam" id="PF07228">
    <property type="entry name" value="SpoIIE"/>
    <property type="match status" value="1"/>
</dbReference>